<evidence type="ECO:0000256" key="3">
    <source>
        <dbReference type="ARBA" id="ARBA00022840"/>
    </source>
</evidence>
<keyword evidence="1" id="KW-0723">Serine/threonine-protein kinase</keyword>
<dbReference type="PANTHER" id="PTHR23257:SF958">
    <property type="entry name" value="SERINE_THREONINE-PROTEIN KINASE WNK4"/>
    <property type="match status" value="1"/>
</dbReference>
<dbReference type="VEuPathDB" id="TrichDB:TRFO_03321"/>
<keyword evidence="8" id="KW-1185">Reference proteome</keyword>
<dbReference type="InterPro" id="IPR017441">
    <property type="entry name" value="Protein_kinase_ATP_BS"/>
</dbReference>
<dbReference type="GO" id="GO:0005524">
    <property type="term" value="F:ATP binding"/>
    <property type="evidence" value="ECO:0007669"/>
    <property type="project" value="UniProtKB-UniRule"/>
</dbReference>
<dbReference type="InterPro" id="IPR008271">
    <property type="entry name" value="Ser/Thr_kinase_AS"/>
</dbReference>
<feature type="compositionally biased region" description="Low complexity" evidence="5">
    <location>
        <begin position="822"/>
        <end position="838"/>
    </location>
</feature>
<keyword evidence="3 4" id="KW-0067">ATP-binding</keyword>
<dbReference type="RefSeq" id="XP_068366703.1">
    <property type="nucleotide sequence ID" value="XM_068491218.1"/>
</dbReference>
<accession>A0A1J4KQK1</accession>
<evidence type="ECO:0000256" key="2">
    <source>
        <dbReference type="ARBA" id="ARBA00022741"/>
    </source>
</evidence>
<evidence type="ECO:0000256" key="5">
    <source>
        <dbReference type="SAM" id="MobiDB-lite"/>
    </source>
</evidence>
<dbReference type="GO" id="GO:0004674">
    <property type="term" value="F:protein serine/threonine kinase activity"/>
    <property type="evidence" value="ECO:0007669"/>
    <property type="project" value="UniProtKB-KW"/>
</dbReference>
<dbReference type="InterPro" id="IPR000719">
    <property type="entry name" value="Prot_kinase_dom"/>
</dbReference>
<dbReference type="InterPro" id="IPR050167">
    <property type="entry name" value="Ser_Thr_protein_kinase"/>
</dbReference>
<dbReference type="PRINTS" id="PR00109">
    <property type="entry name" value="TYRKINASE"/>
</dbReference>
<comment type="caution">
    <text evidence="7">The sequence shown here is derived from an EMBL/GenBank/DDBJ whole genome shotgun (WGS) entry which is preliminary data.</text>
</comment>
<dbReference type="PANTHER" id="PTHR23257">
    <property type="entry name" value="SERINE-THREONINE PROTEIN KINASE"/>
    <property type="match status" value="1"/>
</dbReference>
<dbReference type="PROSITE" id="PS50011">
    <property type="entry name" value="PROTEIN_KINASE_DOM"/>
    <property type="match status" value="1"/>
</dbReference>
<sequence>MDFGEFDAPPPQQQQAQQPAWVLTLFNQINQLFIGQPALAIHRSKICALFDDLRSFMKTFDPDPNLDQATITSACAEFNETLTKIRNIAYASSNQKWTTAIVRWNHNTVYESVRTFRETLSRIVSRFHCQNATEFILSNGELEAQNNSDVLQLKGAMMDYQANLLGNANNPKVAQVISIIDNRINSIGPIDGLSDGPGVSKIPSFLPPRSRLEKIHSEFQVGETIGTGAFASVHTGTLHGFPKRVAIKMLNKKVLGGRQLETFKREVWTLASFDHPSILKLLGVTFTPPFCIITELLKTSLDKRMKYLTPTRRSVVMLRVALGMAQMHARNVIHRDLKAANILLDEDDNPRICDFGLVGFKRNTPHTGFVGTVQWMAPELLRSSPYYDEKVDVYSFAVMLYELLTLREPFFGMGQDQIVMGVIERGMRPEIASHYGPPGLIDLIEQCWAENPAERPSFDQISYMLMQPEYHFVGTNEAEFAQLAPPVLLSQELIHAFYTDDWSKIDSLLSDVNPSRMADDPELEKAVIDIYWGADGQRKQRILGNLRVMFNIEKFLANDGYNFVVQLLKNGGENAEAILNAIRSIPITSRAFRQRQLVAALANSELESAQLLLSDLVKFNDIAGFIYQYFIPLPTNTPATLSVYASLIAHKELRLNFASQVHPLQLAMKYMNENTKFACAVLALFPFGPSHMQFVEQNNVIPALVQAASRELLALPAFQHIISVAPPNLLSNCANDVSNLVSQYKEMHQDRQLMAKLSQVPSIRINPTSPQLQVPTTPPQAVIPGLSGGGMGNMSAMGGMNDLGGFSNAGGSIDPMDPFSAPPQQSQPAQSSASLLDF</sequence>
<dbReference type="InterPro" id="IPR001245">
    <property type="entry name" value="Ser-Thr/Tyr_kinase_cat_dom"/>
</dbReference>
<evidence type="ECO:0000256" key="1">
    <source>
        <dbReference type="ARBA" id="ARBA00022527"/>
    </source>
</evidence>
<dbReference type="CDD" id="cd13999">
    <property type="entry name" value="STKc_MAP3K-like"/>
    <property type="match status" value="1"/>
</dbReference>
<dbReference type="EMBL" id="MLAK01000509">
    <property type="protein sequence ID" value="OHT13567.1"/>
    <property type="molecule type" value="Genomic_DNA"/>
</dbReference>
<keyword evidence="2 4" id="KW-0547">Nucleotide-binding</keyword>
<feature type="binding site" evidence="4">
    <location>
        <position position="248"/>
    </location>
    <ligand>
        <name>ATP</name>
        <dbReference type="ChEBI" id="CHEBI:30616"/>
    </ligand>
</feature>
<dbReference type="OrthoDB" id="4062651at2759"/>
<proteinExistence type="predicted"/>
<organism evidence="7 8">
    <name type="scientific">Tritrichomonas foetus</name>
    <dbReference type="NCBI Taxonomy" id="1144522"/>
    <lineage>
        <taxon>Eukaryota</taxon>
        <taxon>Metamonada</taxon>
        <taxon>Parabasalia</taxon>
        <taxon>Tritrichomonadida</taxon>
        <taxon>Tritrichomonadidae</taxon>
        <taxon>Tritrichomonas</taxon>
    </lineage>
</organism>
<dbReference type="AlphaFoldDB" id="A0A1J4KQK1"/>
<evidence type="ECO:0000259" key="6">
    <source>
        <dbReference type="PROSITE" id="PS50011"/>
    </source>
</evidence>
<feature type="region of interest" description="Disordered" evidence="5">
    <location>
        <begin position="805"/>
        <end position="838"/>
    </location>
</feature>
<name>A0A1J4KQK1_9EUKA</name>
<dbReference type="PROSITE" id="PS00108">
    <property type="entry name" value="PROTEIN_KINASE_ST"/>
    <property type="match status" value="1"/>
</dbReference>
<dbReference type="Gene3D" id="3.30.200.20">
    <property type="entry name" value="Phosphorylase Kinase, domain 1"/>
    <property type="match status" value="1"/>
</dbReference>
<dbReference type="Pfam" id="PF07714">
    <property type="entry name" value="PK_Tyr_Ser-Thr"/>
    <property type="match status" value="1"/>
</dbReference>
<gene>
    <name evidence="7" type="ORF">TRFO_03321</name>
</gene>
<keyword evidence="7" id="KW-0418">Kinase</keyword>
<dbReference type="GO" id="GO:0007165">
    <property type="term" value="P:signal transduction"/>
    <property type="evidence" value="ECO:0007669"/>
    <property type="project" value="TreeGrafter"/>
</dbReference>
<dbReference type="SMART" id="SM00220">
    <property type="entry name" value="S_TKc"/>
    <property type="match status" value="1"/>
</dbReference>
<dbReference type="GeneID" id="94825922"/>
<dbReference type="GO" id="GO:0005737">
    <property type="term" value="C:cytoplasm"/>
    <property type="evidence" value="ECO:0007669"/>
    <property type="project" value="TreeGrafter"/>
</dbReference>
<dbReference type="SUPFAM" id="SSF56112">
    <property type="entry name" value="Protein kinase-like (PK-like)"/>
    <property type="match status" value="1"/>
</dbReference>
<dbReference type="Gene3D" id="1.10.510.10">
    <property type="entry name" value="Transferase(Phosphotransferase) domain 1"/>
    <property type="match status" value="1"/>
</dbReference>
<keyword evidence="7" id="KW-0808">Transferase</keyword>
<evidence type="ECO:0000313" key="8">
    <source>
        <dbReference type="Proteomes" id="UP000179807"/>
    </source>
</evidence>
<protein>
    <submittedName>
        <fullName evidence="7">TKL family protein kinase</fullName>
    </submittedName>
</protein>
<dbReference type="PROSITE" id="PS00107">
    <property type="entry name" value="PROTEIN_KINASE_ATP"/>
    <property type="match status" value="1"/>
</dbReference>
<reference evidence="7" key="1">
    <citation type="submission" date="2016-10" db="EMBL/GenBank/DDBJ databases">
        <authorList>
            <person name="Benchimol M."/>
            <person name="Almeida L.G."/>
            <person name="Vasconcelos A.T."/>
            <person name="Perreira-Neves A."/>
            <person name="Rosa I.A."/>
            <person name="Tasca T."/>
            <person name="Bogo M.R."/>
            <person name="de Souza W."/>
        </authorList>
    </citation>
    <scope>NUCLEOTIDE SEQUENCE [LARGE SCALE GENOMIC DNA]</scope>
    <source>
        <strain evidence="7">K</strain>
    </source>
</reference>
<evidence type="ECO:0000256" key="4">
    <source>
        <dbReference type="PROSITE-ProRule" id="PRU10141"/>
    </source>
</evidence>
<dbReference type="Proteomes" id="UP000179807">
    <property type="component" value="Unassembled WGS sequence"/>
</dbReference>
<feature type="domain" description="Protein kinase" evidence="6">
    <location>
        <begin position="219"/>
        <end position="473"/>
    </location>
</feature>
<dbReference type="InterPro" id="IPR011009">
    <property type="entry name" value="Kinase-like_dom_sf"/>
</dbReference>
<evidence type="ECO:0000313" key="7">
    <source>
        <dbReference type="EMBL" id="OHT13567.1"/>
    </source>
</evidence>